<evidence type="ECO:0000313" key="18">
    <source>
        <dbReference type="Proteomes" id="UP000238042"/>
    </source>
</evidence>
<dbReference type="GO" id="GO:0005829">
    <property type="term" value="C:cytosol"/>
    <property type="evidence" value="ECO:0007669"/>
    <property type="project" value="TreeGrafter"/>
</dbReference>
<dbReference type="EMBL" id="PSZM01000040">
    <property type="protein sequence ID" value="PQL91794.1"/>
    <property type="molecule type" value="Genomic_DNA"/>
</dbReference>
<evidence type="ECO:0000256" key="8">
    <source>
        <dbReference type="ARBA" id="ARBA00022679"/>
    </source>
</evidence>
<dbReference type="OrthoDB" id="9802824at2"/>
<evidence type="ECO:0000256" key="1">
    <source>
        <dbReference type="ARBA" id="ARBA00001946"/>
    </source>
</evidence>
<dbReference type="NCBIfam" id="TIGR01203">
    <property type="entry name" value="HGPRTase"/>
    <property type="match status" value="1"/>
</dbReference>
<dbReference type="UniPathway" id="UPA00591">
    <property type="reaction ID" value="UER00648"/>
</dbReference>
<keyword evidence="11 15" id="KW-0547">Nucleotide-binding</keyword>
<dbReference type="Pfam" id="PF00156">
    <property type="entry name" value="Pribosyltran"/>
    <property type="match status" value="1"/>
</dbReference>
<reference evidence="17 18" key="1">
    <citation type="submission" date="2018-02" db="EMBL/GenBank/DDBJ databases">
        <title>Genome sequences of Apibacter spp., gut symbionts of Asian honey bees.</title>
        <authorList>
            <person name="Kwong W.K."/>
            <person name="Steele M.I."/>
            <person name="Moran N.A."/>
        </authorList>
    </citation>
    <scope>NUCLEOTIDE SEQUENCE [LARGE SCALE GENOMIC DNA]</scope>
    <source>
        <strain evidence="18">wkB301</strain>
    </source>
</reference>
<dbReference type="AlphaFoldDB" id="A0A2S8AB59"/>
<evidence type="ECO:0000256" key="13">
    <source>
        <dbReference type="ARBA" id="ARBA00048811"/>
    </source>
</evidence>
<dbReference type="GO" id="GO:0000287">
    <property type="term" value="F:magnesium ion binding"/>
    <property type="evidence" value="ECO:0007669"/>
    <property type="project" value="TreeGrafter"/>
</dbReference>
<dbReference type="GO" id="GO:0046100">
    <property type="term" value="P:hypoxanthine metabolic process"/>
    <property type="evidence" value="ECO:0007669"/>
    <property type="project" value="TreeGrafter"/>
</dbReference>
<feature type="domain" description="Phosphoribosyltransferase" evidence="16">
    <location>
        <begin position="18"/>
        <end position="164"/>
    </location>
</feature>
<comment type="catalytic activity">
    <reaction evidence="13">
        <text>GMP + diphosphate = guanine + 5-phospho-alpha-D-ribose 1-diphosphate</text>
        <dbReference type="Rhea" id="RHEA:25424"/>
        <dbReference type="ChEBI" id="CHEBI:16235"/>
        <dbReference type="ChEBI" id="CHEBI:33019"/>
        <dbReference type="ChEBI" id="CHEBI:58017"/>
        <dbReference type="ChEBI" id="CHEBI:58115"/>
        <dbReference type="EC" id="2.4.2.8"/>
    </reaction>
    <physiologicalReaction direction="right-to-left" evidence="13">
        <dbReference type="Rhea" id="RHEA:25426"/>
    </physiologicalReaction>
</comment>
<keyword evidence="10 15" id="KW-0660">Purine salvage</keyword>
<comment type="subcellular location">
    <subcellularLocation>
        <location evidence="2 15">Cytoplasm</location>
    </subcellularLocation>
</comment>
<evidence type="ECO:0000256" key="10">
    <source>
        <dbReference type="ARBA" id="ARBA00022726"/>
    </source>
</evidence>
<dbReference type="InterPro" id="IPR029057">
    <property type="entry name" value="PRTase-like"/>
</dbReference>
<evidence type="ECO:0000256" key="12">
    <source>
        <dbReference type="ARBA" id="ARBA00022842"/>
    </source>
</evidence>
<dbReference type="InterPro" id="IPR005904">
    <property type="entry name" value="Hxn_phspho_trans"/>
</dbReference>
<keyword evidence="8 15" id="KW-0808">Transferase</keyword>
<dbReference type="RefSeq" id="WP_105193162.1">
    <property type="nucleotide sequence ID" value="NZ_PSZM01000040.1"/>
</dbReference>
<dbReference type="PANTHER" id="PTHR43340">
    <property type="entry name" value="HYPOXANTHINE-GUANINE PHOSPHORIBOSYLTRANSFERASE"/>
    <property type="match status" value="1"/>
</dbReference>
<keyword evidence="9 15" id="KW-0479">Metal-binding</keyword>
<evidence type="ECO:0000259" key="16">
    <source>
        <dbReference type="Pfam" id="PF00156"/>
    </source>
</evidence>
<evidence type="ECO:0000256" key="9">
    <source>
        <dbReference type="ARBA" id="ARBA00022723"/>
    </source>
</evidence>
<dbReference type="Gene3D" id="3.40.50.2020">
    <property type="match status" value="1"/>
</dbReference>
<evidence type="ECO:0000256" key="11">
    <source>
        <dbReference type="ARBA" id="ARBA00022741"/>
    </source>
</evidence>
<dbReference type="GO" id="GO:0052657">
    <property type="term" value="F:guanine phosphoribosyltransferase activity"/>
    <property type="evidence" value="ECO:0007669"/>
    <property type="project" value="RHEA"/>
</dbReference>
<dbReference type="GO" id="GO:0006178">
    <property type="term" value="P:guanine salvage"/>
    <property type="evidence" value="ECO:0007669"/>
    <property type="project" value="TreeGrafter"/>
</dbReference>
<comment type="pathway">
    <text evidence="3 15">Purine metabolism; IMP biosynthesis via salvage pathway; IMP from hypoxanthine: step 1/1.</text>
</comment>
<dbReference type="EC" id="2.4.2.8" evidence="5 15"/>
<dbReference type="InterPro" id="IPR000836">
    <property type="entry name" value="PRTase_dom"/>
</dbReference>
<dbReference type="GO" id="GO:0032264">
    <property type="term" value="P:IMP salvage"/>
    <property type="evidence" value="ECO:0007669"/>
    <property type="project" value="UniProtKB-UniPathway"/>
</dbReference>
<name>A0A2S8AB59_9FLAO</name>
<comment type="similarity">
    <text evidence="4 15">Belongs to the purine/pyrimidine phosphoribosyltransferase family.</text>
</comment>
<comment type="caution">
    <text evidence="17">The sequence shown here is derived from an EMBL/GenBank/DDBJ whole genome shotgun (WGS) entry which is preliminary data.</text>
</comment>
<dbReference type="CDD" id="cd06223">
    <property type="entry name" value="PRTases_typeI"/>
    <property type="match status" value="1"/>
</dbReference>
<dbReference type="GO" id="GO:0006166">
    <property type="term" value="P:purine ribonucleoside salvage"/>
    <property type="evidence" value="ECO:0007669"/>
    <property type="project" value="UniProtKB-KW"/>
</dbReference>
<evidence type="ECO:0000256" key="5">
    <source>
        <dbReference type="ARBA" id="ARBA00011895"/>
    </source>
</evidence>
<evidence type="ECO:0000256" key="7">
    <source>
        <dbReference type="ARBA" id="ARBA00022676"/>
    </source>
</evidence>
<evidence type="ECO:0000256" key="6">
    <source>
        <dbReference type="ARBA" id="ARBA00022490"/>
    </source>
</evidence>
<evidence type="ECO:0000256" key="2">
    <source>
        <dbReference type="ARBA" id="ARBA00004496"/>
    </source>
</evidence>
<gene>
    <name evidence="17" type="primary">hpt</name>
    <name evidence="17" type="ORF">C4S77_08315</name>
</gene>
<evidence type="ECO:0000256" key="15">
    <source>
        <dbReference type="RuleBase" id="RU364099"/>
    </source>
</evidence>
<dbReference type="SUPFAM" id="SSF53271">
    <property type="entry name" value="PRTase-like"/>
    <property type="match status" value="1"/>
</dbReference>
<keyword evidence="7 15" id="KW-0328">Glycosyltransferase</keyword>
<dbReference type="GO" id="GO:0004422">
    <property type="term" value="F:hypoxanthine phosphoribosyltransferase activity"/>
    <property type="evidence" value="ECO:0007669"/>
    <property type="project" value="InterPro"/>
</dbReference>
<dbReference type="PANTHER" id="PTHR43340:SF1">
    <property type="entry name" value="HYPOXANTHINE PHOSPHORIBOSYLTRANSFERASE"/>
    <property type="match status" value="1"/>
</dbReference>
<organism evidence="17 18">
    <name type="scientific">Apibacter adventoris</name>
    <dbReference type="NCBI Taxonomy" id="1679466"/>
    <lineage>
        <taxon>Bacteria</taxon>
        <taxon>Pseudomonadati</taxon>
        <taxon>Bacteroidota</taxon>
        <taxon>Flavobacteriia</taxon>
        <taxon>Flavobacteriales</taxon>
        <taxon>Weeksellaceae</taxon>
        <taxon>Apibacter</taxon>
    </lineage>
</organism>
<evidence type="ECO:0000256" key="3">
    <source>
        <dbReference type="ARBA" id="ARBA00004669"/>
    </source>
</evidence>
<keyword evidence="6 15" id="KW-0963">Cytoplasm</keyword>
<comment type="catalytic activity">
    <reaction evidence="14">
        <text>IMP + diphosphate = hypoxanthine + 5-phospho-alpha-D-ribose 1-diphosphate</text>
        <dbReference type="Rhea" id="RHEA:17973"/>
        <dbReference type="ChEBI" id="CHEBI:17368"/>
        <dbReference type="ChEBI" id="CHEBI:33019"/>
        <dbReference type="ChEBI" id="CHEBI:58017"/>
        <dbReference type="ChEBI" id="CHEBI:58053"/>
        <dbReference type="EC" id="2.4.2.8"/>
    </reaction>
    <physiologicalReaction direction="right-to-left" evidence="14">
        <dbReference type="Rhea" id="RHEA:17975"/>
    </physiologicalReaction>
</comment>
<evidence type="ECO:0000313" key="17">
    <source>
        <dbReference type="EMBL" id="PQL91794.1"/>
    </source>
</evidence>
<proteinExistence type="inferred from homology"/>
<dbReference type="Proteomes" id="UP000238042">
    <property type="component" value="Unassembled WGS sequence"/>
</dbReference>
<sequence length="179" mass="20464">MNEIKILDKTFTPFVTSEEINHAIQRMSNTLYEEYKEETPVFVGVLNGVIMFFSDLLRHYKGNCEIGFLQLSSYHGGVKSSGRVDLVTDIGINITNRHVIILEDIIDTGNTLEYLYKLLETKPVKSIKIATLFFKPEEYKKELNIDLIGMNIPSKFVVGYGLDYEGLGRNLEGLYQLQE</sequence>
<evidence type="ECO:0000256" key="14">
    <source>
        <dbReference type="ARBA" id="ARBA00049402"/>
    </source>
</evidence>
<dbReference type="GO" id="GO:0032263">
    <property type="term" value="P:GMP salvage"/>
    <property type="evidence" value="ECO:0007669"/>
    <property type="project" value="TreeGrafter"/>
</dbReference>
<accession>A0A2S8AB59</accession>
<dbReference type="InterPro" id="IPR050408">
    <property type="entry name" value="HGPRT"/>
</dbReference>
<keyword evidence="12 15" id="KW-0460">Magnesium</keyword>
<protein>
    <recommendedName>
        <fullName evidence="5 15">Hypoxanthine phosphoribosyltransferase</fullName>
        <ecNumber evidence="5 15">2.4.2.8</ecNumber>
    </recommendedName>
</protein>
<keyword evidence="18" id="KW-1185">Reference proteome</keyword>
<evidence type="ECO:0000256" key="4">
    <source>
        <dbReference type="ARBA" id="ARBA00008391"/>
    </source>
</evidence>
<comment type="cofactor">
    <cofactor evidence="1 15">
        <name>Mg(2+)</name>
        <dbReference type="ChEBI" id="CHEBI:18420"/>
    </cofactor>
</comment>
<dbReference type="GO" id="GO:0000166">
    <property type="term" value="F:nucleotide binding"/>
    <property type="evidence" value="ECO:0007669"/>
    <property type="project" value="UniProtKB-KW"/>
</dbReference>